<dbReference type="KEGG" id="hdn:Hden_0534"/>
<dbReference type="STRING" id="582899.Hden_0534"/>
<keyword evidence="2" id="KW-1185">Reference proteome</keyword>
<name>D8JS96_HYPDA</name>
<proteinExistence type="predicted"/>
<dbReference type="AlphaFoldDB" id="D8JS96"/>
<accession>D8JS96</accession>
<dbReference type="HOGENOM" id="CLU_3169009_0_0_5"/>
<evidence type="ECO:0000313" key="1">
    <source>
        <dbReference type="EMBL" id="ADJ22355.1"/>
    </source>
</evidence>
<evidence type="ECO:0000313" key="2">
    <source>
        <dbReference type="Proteomes" id="UP000002033"/>
    </source>
</evidence>
<gene>
    <name evidence="1" type="ordered locus">Hden_0534</name>
</gene>
<protein>
    <submittedName>
        <fullName evidence="1">Uncharacterized protein</fullName>
    </submittedName>
</protein>
<sequence>MVVQKCILHRNKGSKTAQKISTCDQKTLKNKVESIWFEMVDYQPTAC</sequence>
<reference evidence="2" key="1">
    <citation type="journal article" date="2011" name="J. Bacteriol.">
        <title>Genome sequences of eight morphologically diverse alphaproteobacteria.</title>
        <authorList>
            <consortium name="US DOE Joint Genome Institute"/>
            <person name="Brown P.J."/>
            <person name="Kysela D.T."/>
            <person name="Buechlein A."/>
            <person name="Hemmerich C."/>
            <person name="Brun Y.V."/>
        </authorList>
    </citation>
    <scope>NUCLEOTIDE SEQUENCE [LARGE SCALE GENOMIC DNA]</scope>
    <source>
        <strain evidence="2">ATCC 51888 / DSM 1869 / NCIB 11706 / TK 0415</strain>
    </source>
</reference>
<organism evidence="1 2">
    <name type="scientific">Hyphomicrobium denitrificans (strain ATCC 51888 / DSM 1869 / NCIMB 11706 / TK 0415)</name>
    <dbReference type="NCBI Taxonomy" id="582899"/>
    <lineage>
        <taxon>Bacteria</taxon>
        <taxon>Pseudomonadati</taxon>
        <taxon>Pseudomonadota</taxon>
        <taxon>Alphaproteobacteria</taxon>
        <taxon>Hyphomicrobiales</taxon>
        <taxon>Hyphomicrobiaceae</taxon>
        <taxon>Hyphomicrobium</taxon>
    </lineage>
</organism>
<dbReference type="Proteomes" id="UP000002033">
    <property type="component" value="Chromosome"/>
</dbReference>
<dbReference type="EMBL" id="CP002083">
    <property type="protein sequence ID" value="ADJ22355.1"/>
    <property type="molecule type" value="Genomic_DNA"/>
</dbReference>